<accession>A0A831RU90</accession>
<sequence length="277" mass="30281">MDILLTGCSGFIGSHIRHRLENLGHNITCADRHHGVDFKRMTRPEDWLSLTRNQDAVINSVGIIVETGGNRFEILHHQAPAALFRAAGDCGVSRVIQISALGADENAFTPYQRTKKAADDVLRGLDLPGFILRPSLVIGRGSASLALFQRLAGLPLLMLADGGRQRIQPIHIDDLLDTVDKALSVECQGCRSLDLAGPQAMSFAQWLTILRQHQGKGPPRILPLPYSLVLGLSHLGRFILPLMHPDNLRMMQQGNTADTAPLEAFLGHPLRPAEDAL</sequence>
<dbReference type="GO" id="GO:0044877">
    <property type="term" value="F:protein-containing complex binding"/>
    <property type="evidence" value="ECO:0007669"/>
    <property type="project" value="TreeGrafter"/>
</dbReference>
<comment type="caution">
    <text evidence="2">The sequence shown here is derived from an EMBL/GenBank/DDBJ whole genome shotgun (WGS) entry which is preliminary data.</text>
</comment>
<dbReference type="Gene3D" id="3.40.50.720">
    <property type="entry name" value="NAD(P)-binding Rossmann-like Domain"/>
    <property type="match status" value="1"/>
</dbReference>
<evidence type="ECO:0000313" key="2">
    <source>
        <dbReference type="EMBL" id="HEC05277.1"/>
    </source>
</evidence>
<dbReference type="PANTHER" id="PTHR12126:SF11">
    <property type="entry name" value="NADH DEHYDROGENASE [UBIQUINONE] 1 ALPHA SUBCOMPLEX SUBUNIT 9, MITOCHONDRIAL"/>
    <property type="match status" value="1"/>
</dbReference>
<name>A0A831RU90_9GAMM</name>
<gene>
    <name evidence="2" type="ORF">ENJ12_00360</name>
</gene>
<dbReference type="EMBL" id="DRLF01000013">
    <property type="protein sequence ID" value="HEC05277.1"/>
    <property type="molecule type" value="Genomic_DNA"/>
</dbReference>
<dbReference type="AlphaFoldDB" id="A0A831RU90"/>
<dbReference type="InterPro" id="IPR036291">
    <property type="entry name" value="NAD(P)-bd_dom_sf"/>
</dbReference>
<proteinExistence type="predicted"/>
<feature type="domain" description="NAD-dependent epimerase/dehydratase" evidence="1">
    <location>
        <begin position="3"/>
        <end position="184"/>
    </location>
</feature>
<dbReference type="Proteomes" id="UP000886339">
    <property type="component" value="Unassembled WGS sequence"/>
</dbReference>
<dbReference type="Pfam" id="PF01370">
    <property type="entry name" value="Epimerase"/>
    <property type="match status" value="1"/>
</dbReference>
<evidence type="ECO:0000259" key="1">
    <source>
        <dbReference type="Pfam" id="PF01370"/>
    </source>
</evidence>
<dbReference type="InterPro" id="IPR051207">
    <property type="entry name" value="ComplexI_NDUFA9_subunit"/>
</dbReference>
<dbReference type="PANTHER" id="PTHR12126">
    <property type="entry name" value="NADH-UBIQUINONE OXIDOREDUCTASE 39 KDA SUBUNIT-RELATED"/>
    <property type="match status" value="1"/>
</dbReference>
<protein>
    <submittedName>
        <fullName evidence="2">NAD-dependent epimerase/dehydratase family protein</fullName>
    </submittedName>
</protein>
<dbReference type="InterPro" id="IPR001509">
    <property type="entry name" value="Epimerase_deHydtase"/>
</dbReference>
<reference evidence="2" key="1">
    <citation type="journal article" date="2020" name="mSystems">
        <title>Genome- and Community-Level Interaction Insights into Carbon Utilization and Element Cycling Functions of Hydrothermarchaeota in Hydrothermal Sediment.</title>
        <authorList>
            <person name="Zhou Z."/>
            <person name="Liu Y."/>
            <person name="Xu W."/>
            <person name="Pan J."/>
            <person name="Luo Z.H."/>
            <person name="Li M."/>
        </authorList>
    </citation>
    <scope>NUCLEOTIDE SEQUENCE [LARGE SCALE GENOMIC DNA]</scope>
    <source>
        <strain evidence="2">HyVt-458</strain>
    </source>
</reference>
<organism evidence="2">
    <name type="scientific">Thiolapillus brandeum</name>
    <dbReference type="NCBI Taxonomy" id="1076588"/>
    <lineage>
        <taxon>Bacteria</taxon>
        <taxon>Pseudomonadati</taxon>
        <taxon>Pseudomonadota</taxon>
        <taxon>Gammaproteobacteria</taxon>
        <taxon>Chromatiales</taxon>
        <taxon>Sedimenticolaceae</taxon>
        <taxon>Thiolapillus</taxon>
    </lineage>
</organism>
<dbReference type="SUPFAM" id="SSF51735">
    <property type="entry name" value="NAD(P)-binding Rossmann-fold domains"/>
    <property type="match status" value="1"/>
</dbReference>